<feature type="transmembrane region" description="Helical" evidence="1">
    <location>
        <begin position="74"/>
        <end position="94"/>
    </location>
</feature>
<protein>
    <submittedName>
        <fullName evidence="2">Uncharacterized protein</fullName>
    </submittedName>
</protein>
<evidence type="ECO:0000313" key="2">
    <source>
        <dbReference type="EMBL" id="CCC53732.1"/>
    </source>
</evidence>
<dbReference type="VEuPathDB" id="TriTrypDB:TvY486_1112160"/>
<reference evidence="2" key="1">
    <citation type="journal article" date="2012" name="Proc. Natl. Acad. Sci. U.S.A.">
        <title>Antigenic diversity is generated by distinct evolutionary mechanisms in African trypanosome species.</title>
        <authorList>
            <person name="Jackson A.P."/>
            <person name="Berry A."/>
            <person name="Aslett M."/>
            <person name="Allison H.C."/>
            <person name="Burton P."/>
            <person name="Vavrova-Anderson J."/>
            <person name="Brown R."/>
            <person name="Browne H."/>
            <person name="Corton N."/>
            <person name="Hauser H."/>
            <person name="Gamble J."/>
            <person name="Gilderthorp R."/>
            <person name="Marcello L."/>
            <person name="McQuillan J."/>
            <person name="Otto T.D."/>
            <person name="Quail M.A."/>
            <person name="Sanders M.J."/>
            <person name="van Tonder A."/>
            <person name="Ginger M.L."/>
            <person name="Field M.C."/>
            <person name="Barry J.D."/>
            <person name="Hertz-Fowler C."/>
            <person name="Berriman M."/>
        </authorList>
    </citation>
    <scope>NUCLEOTIDE SEQUENCE</scope>
    <source>
        <strain evidence="2">Y486</strain>
    </source>
</reference>
<dbReference type="AlphaFoldDB" id="G0UD22"/>
<keyword evidence="1" id="KW-0812">Transmembrane</keyword>
<feature type="transmembrane region" description="Helical" evidence="1">
    <location>
        <begin position="37"/>
        <end position="62"/>
    </location>
</feature>
<organism evidence="2">
    <name type="scientific">Trypanosoma vivax (strain Y486)</name>
    <dbReference type="NCBI Taxonomy" id="1055687"/>
    <lineage>
        <taxon>Eukaryota</taxon>
        <taxon>Discoba</taxon>
        <taxon>Euglenozoa</taxon>
        <taxon>Kinetoplastea</taxon>
        <taxon>Metakinetoplastina</taxon>
        <taxon>Trypanosomatida</taxon>
        <taxon>Trypanosomatidae</taxon>
        <taxon>Trypanosoma</taxon>
        <taxon>Duttonella</taxon>
    </lineage>
</organism>
<evidence type="ECO:0000256" key="1">
    <source>
        <dbReference type="SAM" id="Phobius"/>
    </source>
</evidence>
<keyword evidence="1" id="KW-1133">Transmembrane helix</keyword>
<gene>
    <name evidence="2" type="ORF">TVY486_1112160</name>
</gene>
<feature type="transmembrane region" description="Helical" evidence="1">
    <location>
        <begin position="106"/>
        <end position="128"/>
    </location>
</feature>
<sequence length="130" mass="15854">MCSFFFHFLFFSFLRFFFLFFDVFARAWSHGNNLHGIFAIQFFLFCSSFFFISSFFLFYDVSLRAQMLWYPLKYFLRSLSFSFWDINVIFPPPLSFFLTPLHATSLLVVVCFLFSFFLSFFFFFFCLLHC</sequence>
<dbReference type="EMBL" id="HE573027">
    <property type="protein sequence ID" value="CCC53732.1"/>
    <property type="molecule type" value="Genomic_DNA"/>
</dbReference>
<accession>G0UD22</accession>
<name>G0UD22_TRYVY</name>
<proteinExistence type="predicted"/>
<keyword evidence="1" id="KW-0472">Membrane</keyword>